<name>A0A2T8IFJ2_9POAL</name>
<evidence type="ECO:0000313" key="1">
    <source>
        <dbReference type="EMBL" id="PVH36440.1"/>
    </source>
</evidence>
<dbReference type="Gramene" id="PVH36440">
    <property type="protein sequence ID" value="PVH36440"/>
    <property type="gene ID" value="PAHAL_6G073900"/>
</dbReference>
<organism evidence="1">
    <name type="scientific">Panicum hallii</name>
    <dbReference type="NCBI Taxonomy" id="206008"/>
    <lineage>
        <taxon>Eukaryota</taxon>
        <taxon>Viridiplantae</taxon>
        <taxon>Streptophyta</taxon>
        <taxon>Embryophyta</taxon>
        <taxon>Tracheophyta</taxon>
        <taxon>Spermatophyta</taxon>
        <taxon>Magnoliopsida</taxon>
        <taxon>Liliopsida</taxon>
        <taxon>Poales</taxon>
        <taxon>Poaceae</taxon>
        <taxon>PACMAD clade</taxon>
        <taxon>Panicoideae</taxon>
        <taxon>Panicodae</taxon>
        <taxon>Paniceae</taxon>
        <taxon>Panicinae</taxon>
        <taxon>Panicum</taxon>
        <taxon>Panicum sect. Panicum</taxon>
    </lineage>
</organism>
<sequence>MGESSSPILPDSTFSPIGVKRVLNSHQDGNSQVAHVDFNNMGSDFSMFLG</sequence>
<gene>
    <name evidence="1" type="ORF">PAHAL_6G073900</name>
</gene>
<dbReference type="AlphaFoldDB" id="A0A2T8IFJ2"/>
<reference evidence="1" key="1">
    <citation type="submission" date="2018-04" db="EMBL/GenBank/DDBJ databases">
        <title>WGS assembly of Panicum hallii.</title>
        <authorList>
            <person name="Lovell J."/>
            <person name="Jenkins J."/>
            <person name="Lowry D."/>
            <person name="Mamidi S."/>
            <person name="Sreedasyam A."/>
            <person name="Weng X."/>
            <person name="Barry K."/>
            <person name="Bonette J."/>
            <person name="Campitelli B."/>
            <person name="Daum C."/>
            <person name="Gordon S."/>
            <person name="Gould B."/>
            <person name="Lipzen A."/>
            <person name="Macqueen A."/>
            <person name="Palacio-Mejia J."/>
            <person name="Plott C."/>
            <person name="Shakirov E."/>
            <person name="Shu S."/>
            <person name="Yoshinaga Y."/>
            <person name="Zane M."/>
            <person name="Rokhsar D."/>
            <person name="Grimwood J."/>
            <person name="Schmutz J."/>
            <person name="Juenger T."/>
        </authorList>
    </citation>
    <scope>NUCLEOTIDE SEQUENCE [LARGE SCALE GENOMIC DNA]</scope>
    <source>
        <strain evidence="1">FIL2</strain>
    </source>
</reference>
<protein>
    <submittedName>
        <fullName evidence="1">Uncharacterized protein</fullName>
    </submittedName>
</protein>
<proteinExistence type="predicted"/>
<dbReference type="Proteomes" id="UP000243499">
    <property type="component" value="Chromosome 6"/>
</dbReference>
<accession>A0A2T8IFJ2</accession>
<dbReference type="EMBL" id="CM008051">
    <property type="protein sequence ID" value="PVH36440.1"/>
    <property type="molecule type" value="Genomic_DNA"/>
</dbReference>